<dbReference type="Gramene" id="Pp3c2_38150V3.9">
    <property type="protein sequence ID" value="Pp3c2_38150V3.9"/>
    <property type="gene ID" value="Pp3c2_38150"/>
</dbReference>
<dbReference type="InterPro" id="IPR015915">
    <property type="entry name" value="Kelch-typ_b-propeller"/>
</dbReference>
<sequence>MNRTPTFIDLTDDSLGEKSRADHDEIVYRLPDSLPLRILPRFGLKNKSIVCSIDCRVHFSAASAVRATQPRIADFWLIRGLQNPPHAAAIDTMALNKSLNKFKGKERQNDCAMDVDLWGDLQKYIPLEMVYEKLPLQSFFLLREVCKSWNSIACERRGFKDLIPRPYFVLMPFSWSKPKLLAYNISRGEWIWKRIVERKTPLKPPVLAFSLHGMLYSSDRYRFPARELQLYVMDTHVSKEYLLPTLPALEQEVSWDGMVVDTTVTPHTFKIIRGDVDFGTQIYDSTTDSWSSNLAKPSCRRPPHLTTCVDFNNSLYIRSVAPDIITVYDLQKAVWSRLNPPEQLPDARTYGGSLGTWQGRLFTVTEHHDGVSFDSISVCELQTSSLEWREYLRMPSNLYNRWFSCEDDKIWSSFCGEYVLMIAWLHRSCEFDQPKHMCLCSLATRTWEMFDAPHDIVGGRVEVSDDF</sequence>
<reference evidence="2" key="3">
    <citation type="submission" date="2020-12" db="UniProtKB">
        <authorList>
            <consortium name="EnsemblPlants"/>
        </authorList>
    </citation>
    <scope>IDENTIFICATION</scope>
</reference>
<proteinExistence type="predicted"/>
<dbReference type="EnsemblPlants" id="Pp3c2_38150V3.9">
    <property type="protein sequence ID" value="Pp3c2_38150V3.9"/>
    <property type="gene ID" value="Pp3c2_38150"/>
</dbReference>
<evidence type="ECO:0000259" key="1">
    <source>
        <dbReference type="Pfam" id="PF00646"/>
    </source>
</evidence>
<dbReference type="Pfam" id="PF00646">
    <property type="entry name" value="F-box"/>
    <property type="match status" value="1"/>
</dbReference>
<feature type="domain" description="F-box" evidence="1">
    <location>
        <begin position="127"/>
        <end position="156"/>
    </location>
</feature>
<evidence type="ECO:0000313" key="3">
    <source>
        <dbReference type="Proteomes" id="UP000006727"/>
    </source>
</evidence>
<organism evidence="2 3">
    <name type="scientific">Physcomitrium patens</name>
    <name type="common">Spreading-leaved earth moss</name>
    <name type="synonym">Physcomitrella patens</name>
    <dbReference type="NCBI Taxonomy" id="3218"/>
    <lineage>
        <taxon>Eukaryota</taxon>
        <taxon>Viridiplantae</taxon>
        <taxon>Streptophyta</taxon>
        <taxon>Embryophyta</taxon>
        <taxon>Bryophyta</taxon>
        <taxon>Bryophytina</taxon>
        <taxon>Bryopsida</taxon>
        <taxon>Funariidae</taxon>
        <taxon>Funariales</taxon>
        <taxon>Funariaceae</taxon>
        <taxon>Physcomitrium</taxon>
    </lineage>
</organism>
<accession>A9RB08</accession>
<name>A9RB08_PHYPA</name>
<dbReference type="InterPro" id="IPR001810">
    <property type="entry name" value="F-box_dom"/>
</dbReference>
<dbReference type="HOGENOM" id="CLU_740541_0_0_1"/>
<dbReference type="InterPro" id="IPR011043">
    <property type="entry name" value="Gal_Oxase/kelch_b-propeller"/>
</dbReference>
<reference evidence="2 3" key="2">
    <citation type="journal article" date="2018" name="Plant J.">
        <title>The Physcomitrella patens chromosome-scale assembly reveals moss genome structure and evolution.</title>
        <authorList>
            <person name="Lang D."/>
            <person name="Ullrich K.K."/>
            <person name="Murat F."/>
            <person name="Fuchs J."/>
            <person name="Jenkins J."/>
            <person name="Haas F.B."/>
            <person name="Piednoel M."/>
            <person name="Gundlach H."/>
            <person name="Van Bel M."/>
            <person name="Meyberg R."/>
            <person name="Vives C."/>
            <person name="Morata J."/>
            <person name="Symeonidi A."/>
            <person name="Hiss M."/>
            <person name="Muchero W."/>
            <person name="Kamisugi Y."/>
            <person name="Saleh O."/>
            <person name="Blanc G."/>
            <person name="Decker E.L."/>
            <person name="van Gessel N."/>
            <person name="Grimwood J."/>
            <person name="Hayes R.D."/>
            <person name="Graham S.W."/>
            <person name="Gunter L.E."/>
            <person name="McDaniel S.F."/>
            <person name="Hoernstein S.N.W."/>
            <person name="Larsson A."/>
            <person name="Li F.W."/>
            <person name="Perroud P.F."/>
            <person name="Phillips J."/>
            <person name="Ranjan P."/>
            <person name="Rokshar D.S."/>
            <person name="Rothfels C.J."/>
            <person name="Schneider L."/>
            <person name="Shu S."/>
            <person name="Stevenson D.W."/>
            <person name="Thummler F."/>
            <person name="Tillich M."/>
            <person name="Villarreal Aguilar J.C."/>
            <person name="Widiez T."/>
            <person name="Wong G.K."/>
            <person name="Wymore A."/>
            <person name="Zhang Y."/>
            <person name="Zimmer A.D."/>
            <person name="Quatrano R.S."/>
            <person name="Mayer K.F.X."/>
            <person name="Goodstein D."/>
            <person name="Casacuberta J.M."/>
            <person name="Vandepoele K."/>
            <person name="Reski R."/>
            <person name="Cuming A.C."/>
            <person name="Tuskan G.A."/>
            <person name="Maumus F."/>
            <person name="Salse J."/>
            <person name="Schmutz J."/>
            <person name="Rensing S.A."/>
        </authorList>
    </citation>
    <scope>NUCLEOTIDE SEQUENCE [LARGE SCALE GENOMIC DNA]</scope>
    <source>
        <strain evidence="2 3">cv. Gransden 2004</strain>
    </source>
</reference>
<dbReference type="PANTHER" id="PTHR31672">
    <property type="entry name" value="BNACNNG10540D PROTEIN"/>
    <property type="match status" value="1"/>
</dbReference>
<dbReference type="InterPro" id="IPR050796">
    <property type="entry name" value="SCF_F-box_component"/>
</dbReference>
<dbReference type="Proteomes" id="UP000006727">
    <property type="component" value="Chromosome 2"/>
</dbReference>
<dbReference type="GeneID" id="112276794"/>
<dbReference type="RefSeq" id="XP_024364266.1">
    <property type="nucleotide sequence ID" value="XM_024508498.2"/>
</dbReference>
<dbReference type="InParanoid" id="A9RB08"/>
<gene>
    <name evidence="2" type="primary">LOC112276794</name>
</gene>
<reference evidence="2 3" key="1">
    <citation type="journal article" date="2008" name="Science">
        <title>The Physcomitrella genome reveals evolutionary insights into the conquest of land by plants.</title>
        <authorList>
            <person name="Rensing S."/>
            <person name="Lang D."/>
            <person name="Zimmer A."/>
            <person name="Terry A."/>
            <person name="Salamov A."/>
            <person name="Shapiro H."/>
            <person name="Nishiyama T."/>
            <person name="Perroud P.-F."/>
            <person name="Lindquist E."/>
            <person name="Kamisugi Y."/>
            <person name="Tanahashi T."/>
            <person name="Sakakibara K."/>
            <person name="Fujita T."/>
            <person name="Oishi K."/>
            <person name="Shin-I T."/>
            <person name="Kuroki Y."/>
            <person name="Toyoda A."/>
            <person name="Suzuki Y."/>
            <person name="Hashimoto A."/>
            <person name="Yamaguchi K."/>
            <person name="Sugano A."/>
            <person name="Kohara Y."/>
            <person name="Fujiyama A."/>
            <person name="Anterola A."/>
            <person name="Aoki S."/>
            <person name="Ashton N."/>
            <person name="Barbazuk W.B."/>
            <person name="Barker E."/>
            <person name="Bennetzen J."/>
            <person name="Bezanilla M."/>
            <person name="Blankenship R."/>
            <person name="Cho S.H."/>
            <person name="Dutcher S."/>
            <person name="Estelle M."/>
            <person name="Fawcett J.A."/>
            <person name="Gundlach H."/>
            <person name="Hanada K."/>
            <person name="Heyl A."/>
            <person name="Hicks K.A."/>
            <person name="Hugh J."/>
            <person name="Lohr M."/>
            <person name="Mayer K."/>
            <person name="Melkozernov A."/>
            <person name="Murata T."/>
            <person name="Nelson D."/>
            <person name="Pils B."/>
            <person name="Prigge M."/>
            <person name="Reiss B."/>
            <person name="Renner T."/>
            <person name="Rombauts S."/>
            <person name="Rushton P."/>
            <person name="Sanderfoot A."/>
            <person name="Schween G."/>
            <person name="Shiu S.-H."/>
            <person name="Stueber K."/>
            <person name="Theodoulou F.L."/>
            <person name="Tu H."/>
            <person name="Van de Peer Y."/>
            <person name="Verrier P.J."/>
            <person name="Waters E."/>
            <person name="Wood A."/>
            <person name="Yang L."/>
            <person name="Cove D."/>
            <person name="Cuming A."/>
            <person name="Hasebe M."/>
            <person name="Lucas S."/>
            <person name="Mishler D.B."/>
            <person name="Reski R."/>
            <person name="Grigoriev I."/>
            <person name="Quatrano R.S."/>
            <person name="Boore J.L."/>
        </authorList>
    </citation>
    <scope>NUCLEOTIDE SEQUENCE [LARGE SCALE GENOMIC DNA]</scope>
    <source>
        <strain evidence="2 3">cv. Gransden 2004</strain>
    </source>
</reference>
<dbReference type="AlphaFoldDB" id="A9RB08"/>
<dbReference type="SUPFAM" id="SSF50965">
    <property type="entry name" value="Galactose oxidase, central domain"/>
    <property type="match status" value="1"/>
</dbReference>
<evidence type="ECO:0000313" key="2">
    <source>
        <dbReference type="EnsemblPlants" id="Pp3c2_38150V3.9"/>
    </source>
</evidence>
<protein>
    <recommendedName>
        <fullName evidence="1">F-box domain-containing protein</fullName>
    </recommendedName>
</protein>
<keyword evidence="3" id="KW-1185">Reference proteome</keyword>
<dbReference type="PANTHER" id="PTHR31672:SF2">
    <property type="entry name" value="F-BOX DOMAIN-CONTAINING PROTEIN"/>
    <property type="match status" value="1"/>
</dbReference>
<dbReference type="EMBL" id="ABEU02000002">
    <property type="status" value="NOT_ANNOTATED_CDS"/>
    <property type="molecule type" value="Genomic_DNA"/>
</dbReference>
<dbReference type="OrthoDB" id="10351500at2759"/>
<dbReference type="Gene3D" id="2.120.10.80">
    <property type="entry name" value="Kelch-type beta propeller"/>
    <property type="match status" value="1"/>
</dbReference>